<dbReference type="RefSeq" id="WP_284347695.1">
    <property type="nucleotide sequence ID" value="NZ_BSNC01000001.1"/>
</dbReference>
<dbReference type="EMBL" id="BSNC01000001">
    <property type="protein sequence ID" value="GLP95229.1"/>
    <property type="molecule type" value="Genomic_DNA"/>
</dbReference>
<dbReference type="SUPFAM" id="SSF51735">
    <property type="entry name" value="NAD(P)-binding Rossmann-fold domains"/>
    <property type="match status" value="1"/>
</dbReference>
<evidence type="ECO:0000313" key="2">
    <source>
        <dbReference type="Proteomes" id="UP001161422"/>
    </source>
</evidence>
<gene>
    <name evidence="1" type="ORF">GCM10007895_05350</name>
</gene>
<dbReference type="InterPro" id="IPR036291">
    <property type="entry name" value="NAD(P)-bd_dom_sf"/>
</dbReference>
<accession>A0AA37VT78</accession>
<organism evidence="1 2">
    <name type="scientific">Paraferrimonas sedimenticola</name>
    <dbReference type="NCBI Taxonomy" id="375674"/>
    <lineage>
        <taxon>Bacteria</taxon>
        <taxon>Pseudomonadati</taxon>
        <taxon>Pseudomonadota</taxon>
        <taxon>Gammaproteobacteria</taxon>
        <taxon>Alteromonadales</taxon>
        <taxon>Ferrimonadaceae</taxon>
        <taxon>Paraferrimonas</taxon>
    </lineage>
</organism>
<dbReference type="AlphaFoldDB" id="A0AA37VT78"/>
<proteinExistence type="predicted"/>
<keyword evidence="2" id="KW-1185">Reference proteome</keyword>
<comment type="caution">
    <text evidence="1">The sequence shown here is derived from an EMBL/GenBank/DDBJ whole genome shotgun (WGS) entry which is preliminary data.</text>
</comment>
<name>A0AA37VT78_9GAMM</name>
<dbReference type="Proteomes" id="UP001161422">
    <property type="component" value="Unassembled WGS sequence"/>
</dbReference>
<reference evidence="1" key="2">
    <citation type="submission" date="2023-01" db="EMBL/GenBank/DDBJ databases">
        <title>Draft genome sequence of Paraferrimonas sedimenticola strain NBRC 101628.</title>
        <authorList>
            <person name="Sun Q."/>
            <person name="Mori K."/>
        </authorList>
    </citation>
    <scope>NUCLEOTIDE SEQUENCE</scope>
    <source>
        <strain evidence="1">NBRC 101628</strain>
    </source>
</reference>
<evidence type="ECO:0000313" key="1">
    <source>
        <dbReference type="EMBL" id="GLP95229.1"/>
    </source>
</evidence>
<reference evidence="1" key="1">
    <citation type="journal article" date="2014" name="Int. J. Syst. Evol. Microbiol.">
        <title>Complete genome sequence of Corynebacterium casei LMG S-19264T (=DSM 44701T), isolated from a smear-ripened cheese.</title>
        <authorList>
            <consortium name="US DOE Joint Genome Institute (JGI-PGF)"/>
            <person name="Walter F."/>
            <person name="Albersmeier A."/>
            <person name="Kalinowski J."/>
            <person name="Ruckert C."/>
        </authorList>
    </citation>
    <scope>NUCLEOTIDE SEQUENCE</scope>
    <source>
        <strain evidence="1">NBRC 101628</strain>
    </source>
</reference>
<protein>
    <submittedName>
        <fullName evidence="1">Uncharacterized protein</fullName>
    </submittedName>
</protein>
<sequence>MRLLPEQVLSIQQLTFGGPNAWTTVEDSVAGMMELIDSTNLDNTGRFVDYCGNDIPW</sequence>